<proteinExistence type="predicted"/>
<dbReference type="EMBL" id="RCZP01000028">
    <property type="protein sequence ID" value="TPG49575.1"/>
    <property type="molecule type" value="Genomic_DNA"/>
</dbReference>
<accession>A0A502FJE5</accession>
<feature type="region of interest" description="Disordered" evidence="1">
    <location>
        <begin position="1"/>
        <end position="31"/>
    </location>
</feature>
<dbReference type="InterPro" id="IPR043736">
    <property type="entry name" value="DUF5681"/>
</dbReference>
<reference evidence="3 4" key="1">
    <citation type="journal article" date="2019" name="Environ. Microbiol.">
        <title>Species interactions and distinct microbial communities in high Arctic permafrost affected cryosols are associated with the CH4 and CO2 gas fluxes.</title>
        <authorList>
            <person name="Altshuler I."/>
            <person name="Hamel J."/>
            <person name="Turney S."/>
            <person name="Magnuson E."/>
            <person name="Levesque R."/>
            <person name="Greer C."/>
            <person name="Whyte L.G."/>
        </authorList>
    </citation>
    <scope>NUCLEOTIDE SEQUENCE [LARGE SCALE GENOMIC DNA]</scope>
    <source>
        <strain evidence="3 4">S9.3B</strain>
    </source>
</reference>
<organism evidence="3 4">
    <name type="scientific">Muricoccus nepalensis</name>
    <dbReference type="NCBI Taxonomy" id="1854500"/>
    <lineage>
        <taxon>Bacteria</taxon>
        <taxon>Pseudomonadati</taxon>
        <taxon>Pseudomonadota</taxon>
        <taxon>Alphaproteobacteria</taxon>
        <taxon>Acetobacterales</taxon>
        <taxon>Roseomonadaceae</taxon>
        <taxon>Muricoccus</taxon>
    </lineage>
</organism>
<keyword evidence="4" id="KW-1185">Reference proteome</keyword>
<evidence type="ECO:0000313" key="3">
    <source>
        <dbReference type="EMBL" id="TPG49575.1"/>
    </source>
</evidence>
<sequence length="147" mass="15737">MPENADRKQRGRPFQPGQSGNPAGKPKGTRHVALQVLDAIGDAAAADVLRRVVEDAKGGDLRAAEILLRRLWPERKGRPSPMELPALQTPADLVKATAAIVEAVASGDVTPEEGAAVASIVETHRRAIETEELERRLTVLEARGDTP</sequence>
<comment type="caution">
    <text evidence="3">The sequence shown here is derived from an EMBL/GenBank/DDBJ whole genome shotgun (WGS) entry which is preliminary data.</text>
</comment>
<evidence type="ECO:0000256" key="1">
    <source>
        <dbReference type="SAM" id="MobiDB-lite"/>
    </source>
</evidence>
<dbReference type="Pfam" id="PF18932">
    <property type="entry name" value="DUF5681"/>
    <property type="match status" value="1"/>
</dbReference>
<feature type="domain" description="DUF5681" evidence="2">
    <location>
        <begin position="13"/>
        <end position="74"/>
    </location>
</feature>
<name>A0A502FJE5_9PROT</name>
<evidence type="ECO:0000313" key="4">
    <source>
        <dbReference type="Proteomes" id="UP000317078"/>
    </source>
</evidence>
<dbReference type="Proteomes" id="UP000317078">
    <property type="component" value="Unassembled WGS sequence"/>
</dbReference>
<evidence type="ECO:0000259" key="2">
    <source>
        <dbReference type="Pfam" id="PF18932"/>
    </source>
</evidence>
<gene>
    <name evidence="3" type="ORF">EAH89_21375</name>
</gene>
<protein>
    <recommendedName>
        <fullName evidence="2">DUF5681 domain-containing protein</fullName>
    </recommendedName>
</protein>
<dbReference type="OrthoDB" id="7281534at2"/>
<dbReference type="AlphaFoldDB" id="A0A502FJE5"/>